<dbReference type="Proteomes" id="UP000805649">
    <property type="component" value="Unassembled WGS sequence"/>
</dbReference>
<sequence length="583" mass="62190">MAPLSPTALLHKVVARDGTGASSSCSSVQGTCIEVVCAWPLSGQYGFGQRILYYILVVVCVVARKAKWMRAVSLAAALLVPAVAAIHGIILASLHVDGELQETQLEAKKLKPSATGATDMDIYGALQFCSIGILAAPVTVKLSSTFFFDPGRNIIFLWTGLILSGLLSLAVEFYRSNTTACTHDDAGNPIPTSSGSFPYGGDAMCNLTCSQDDGPLSYLRLGAASEIYVVPKPTKLPFGMAMFLAAAECVPAILSLVTMWNKILEINWKARRGGGSQEKEQPNKLIPGANGATFGGMRDVNQAIRSLLSAIEVPVFAGAWLAVLIIGEINFWSPQVNYHTEPIGSIGQWGTILGTGMAGLGSLYVYLADDKKEHPEDLDCRCSCAHCHDSRKESAGMTNEGTTSPRTSTAHHEFVDHQTSSGEGTSTEPSKGEWISRRKMANWLGKVGNYVGNPAKDPFGAGDFQLGQYPRTPGEDLLNSRMAEHEETFSVMGVDASSTRGSPDYGSGSDGGSVPPTPNSPESPIAPSPPNPRARTARRHASVPSRQSSFEQLRQAAVSSDDPRGRPQGRRATLEVPPSARHR</sequence>
<keyword evidence="2" id="KW-1185">Reference proteome</keyword>
<protein>
    <submittedName>
        <fullName evidence="1">Uncharacterized protein</fullName>
    </submittedName>
</protein>
<proteinExistence type="predicted"/>
<dbReference type="EMBL" id="VUJX02000005">
    <property type="protein sequence ID" value="KAL0936010.1"/>
    <property type="molecule type" value="Genomic_DNA"/>
</dbReference>
<organism evidence="1 2">
    <name type="scientific">Colletotrichum truncatum</name>
    <name type="common">Anthracnose fungus</name>
    <name type="synonym">Colletotrichum capsici</name>
    <dbReference type="NCBI Taxonomy" id="5467"/>
    <lineage>
        <taxon>Eukaryota</taxon>
        <taxon>Fungi</taxon>
        <taxon>Dikarya</taxon>
        <taxon>Ascomycota</taxon>
        <taxon>Pezizomycotina</taxon>
        <taxon>Sordariomycetes</taxon>
        <taxon>Hypocreomycetidae</taxon>
        <taxon>Glomerellales</taxon>
        <taxon>Glomerellaceae</taxon>
        <taxon>Colletotrichum</taxon>
        <taxon>Colletotrichum truncatum species complex</taxon>
    </lineage>
</organism>
<gene>
    <name evidence="1" type="ORF">CTRU02_208225</name>
</gene>
<accession>A0ACC3YVN2</accession>
<name>A0ACC3YVN2_COLTU</name>
<evidence type="ECO:0000313" key="2">
    <source>
        <dbReference type="Proteomes" id="UP000805649"/>
    </source>
</evidence>
<reference evidence="1 2" key="1">
    <citation type="journal article" date="2020" name="Phytopathology">
        <title>Genome Sequence Resources of Colletotrichum truncatum, C. plurivorum, C. musicola, and C. sojae: Four Species Pathogenic to Soybean (Glycine max).</title>
        <authorList>
            <person name="Rogerio F."/>
            <person name="Boufleur T.R."/>
            <person name="Ciampi-Guillardi M."/>
            <person name="Sukno S.A."/>
            <person name="Thon M.R."/>
            <person name="Massola Junior N.S."/>
            <person name="Baroncelli R."/>
        </authorList>
    </citation>
    <scope>NUCLEOTIDE SEQUENCE [LARGE SCALE GENOMIC DNA]</scope>
    <source>
        <strain evidence="1 2">CMES1059</strain>
    </source>
</reference>
<comment type="caution">
    <text evidence="1">The sequence shown here is derived from an EMBL/GenBank/DDBJ whole genome shotgun (WGS) entry which is preliminary data.</text>
</comment>
<evidence type="ECO:0000313" key="1">
    <source>
        <dbReference type="EMBL" id="KAL0936010.1"/>
    </source>
</evidence>